<feature type="compositionally biased region" description="Polar residues" evidence="1">
    <location>
        <begin position="259"/>
        <end position="270"/>
    </location>
</feature>
<accession>A0A8H7R7D5</accession>
<dbReference type="AlphaFoldDB" id="A0A8H7R7D5"/>
<dbReference type="Gene3D" id="1.20.58.80">
    <property type="entry name" value="Phosphotransferase system, lactose/cellobiose-type IIA subunit"/>
    <property type="match status" value="1"/>
</dbReference>
<evidence type="ECO:0000313" key="4">
    <source>
        <dbReference type="Proteomes" id="UP000603453"/>
    </source>
</evidence>
<feature type="domain" description="MIT" evidence="2">
    <location>
        <begin position="15"/>
        <end position="77"/>
    </location>
</feature>
<keyword evidence="4" id="KW-1185">Reference proteome</keyword>
<dbReference type="Pfam" id="PF04212">
    <property type="entry name" value="MIT"/>
    <property type="match status" value="1"/>
</dbReference>
<dbReference type="PANTHER" id="PTHR37327">
    <property type="entry name" value="CHROMOSOME 1, WHOLE GENOME SHOTGUN SEQUENCE"/>
    <property type="match status" value="1"/>
</dbReference>
<proteinExistence type="predicted"/>
<name>A0A8H7R7D5_9FUNG</name>
<protein>
    <recommendedName>
        <fullName evidence="2">MIT domain-containing protein</fullName>
    </recommendedName>
</protein>
<feature type="compositionally biased region" description="Polar residues" evidence="1">
    <location>
        <begin position="142"/>
        <end position="155"/>
    </location>
</feature>
<gene>
    <name evidence="3" type="ORF">INT47_003942</name>
</gene>
<dbReference type="Proteomes" id="UP000603453">
    <property type="component" value="Unassembled WGS sequence"/>
</dbReference>
<dbReference type="InterPro" id="IPR036181">
    <property type="entry name" value="MIT_dom_sf"/>
</dbReference>
<dbReference type="SUPFAM" id="SSF116846">
    <property type="entry name" value="MIT domain"/>
    <property type="match status" value="1"/>
</dbReference>
<feature type="region of interest" description="Disordered" evidence="1">
    <location>
        <begin position="255"/>
        <end position="284"/>
    </location>
</feature>
<dbReference type="OrthoDB" id="2245455at2759"/>
<organism evidence="3 4">
    <name type="scientific">Mucor saturninus</name>
    <dbReference type="NCBI Taxonomy" id="64648"/>
    <lineage>
        <taxon>Eukaryota</taxon>
        <taxon>Fungi</taxon>
        <taxon>Fungi incertae sedis</taxon>
        <taxon>Mucoromycota</taxon>
        <taxon>Mucoromycotina</taxon>
        <taxon>Mucoromycetes</taxon>
        <taxon>Mucorales</taxon>
        <taxon>Mucorineae</taxon>
        <taxon>Mucoraceae</taxon>
        <taxon>Mucor</taxon>
    </lineage>
</organism>
<evidence type="ECO:0000313" key="3">
    <source>
        <dbReference type="EMBL" id="KAG2205759.1"/>
    </source>
</evidence>
<evidence type="ECO:0000259" key="2">
    <source>
        <dbReference type="Pfam" id="PF04212"/>
    </source>
</evidence>
<dbReference type="EMBL" id="JAEPRD010000034">
    <property type="protein sequence ID" value="KAG2205759.1"/>
    <property type="molecule type" value="Genomic_DNA"/>
</dbReference>
<reference evidence="3" key="1">
    <citation type="submission" date="2020-12" db="EMBL/GenBank/DDBJ databases">
        <title>Metabolic potential, ecology and presence of endohyphal bacteria is reflected in genomic diversity of Mucoromycotina.</title>
        <authorList>
            <person name="Muszewska A."/>
            <person name="Okrasinska A."/>
            <person name="Steczkiewicz K."/>
            <person name="Drgas O."/>
            <person name="Orlowska M."/>
            <person name="Perlinska-Lenart U."/>
            <person name="Aleksandrzak-Piekarczyk T."/>
            <person name="Szatraj K."/>
            <person name="Zielenkiewicz U."/>
            <person name="Pilsyk S."/>
            <person name="Malc E."/>
            <person name="Mieczkowski P."/>
            <person name="Kruszewska J.S."/>
            <person name="Biernat P."/>
            <person name="Pawlowska J."/>
        </authorList>
    </citation>
    <scope>NUCLEOTIDE SEQUENCE</scope>
    <source>
        <strain evidence="3">WA0000017839</strain>
    </source>
</reference>
<sequence length="615" mass="68989">MSTMTQPGSPLIEFALEKSRSAVNRDSGVGDKTSLKMYKEAVDALQNVLDDDADVTNNKSRLKTIQESYLKRIEFLSSSLQMKTSKRINASAPTTSIMISINKRMPKKEPQLDLKPSMSTPTSTTMLIKQKKKKIGNTNKNRYSSDFSSTGTPQILSRNQSSPTLHSFEHVDIEQDCFDLKALTDNMSTEKQDECKRQSADSQSTIVTNVTTTPPTELSLSSSDSTLHEDSNSLQKTFSARVIHKKSSTVVTEPFQPQMERSVSTSSFQTLLGRRKSSKKQLKSDSKLTSTVEETSKTSFAALLQNTTKLNKRTATPSVDLGRSKSKKKWSIIGKIPPSFLDPTAFIAGPPKDEEHVRAINNNALVSLDLMKKLLQSMLHGGYITPNLYIPMDLWYQPNVRLPTTDGKIAACELLLIALERMDKRKNFSDSSTVETDLKVLEQTLNRIKYTLIKKLGYLISPSGENDPSSLVDHHHHGQSSSRYSSYMSSLIGGSSGVKTSQTLSAWSSKLSKSVERMKFEASKAIPTGEHNNDIYIKTLIRLFTVVKVLERWNTKLTLLIENESSQKSSSYKRARNTNEACINLLRSTICEFVLKDYEVLLDRWLRRSSDWIFD</sequence>
<feature type="region of interest" description="Disordered" evidence="1">
    <location>
        <begin position="132"/>
        <end position="155"/>
    </location>
</feature>
<dbReference type="PANTHER" id="PTHR37327:SF1">
    <property type="entry name" value="MICROTUBULE INTERACTING AND TRANSPORT DOMAIN-CONTAINING PROTEIN"/>
    <property type="match status" value="1"/>
</dbReference>
<evidence type="ECO:0000256" key="1">
    <source>
        <dbReference type="SAM" id="MobiDB-lite"/>
    </source>
</evidence>
<comment type="caution">
    <text evidence="3">The sequence shown here is derived from an EMBL/GenBank/DDBJ whole genome shotgun (WGS) entry which is preliminary data.</text>
</comment>
<dbReference type="InterPro" id="IPR007330">
    <property type="entry name" value="MIT_dom"/>
</dbReference>